<keyword evidence="2" id="KW-0175">Coiled coil</keyword>
<dbReference type="SMART" id="SM00356">
    <property type="entry name" value="ZnF_C3H1"/>
    <property type="match status" value="3"/>
</dbReference>
<dbReference type="Proteomes" id="UP000217199">
    <property type="component" value="Unassembled WGS sequence"/>
</dbReference>
<dbReference type="OrthoDB" id="2270193at2759"/>
<evidence type="ECO:0000256" key="1">
    <source>
        <dbReference type="PROSITE-ProRule" id="PRU00723"/>
    </source>
</evidence>
<gene>
    <name evidence="5" type="ORF">PNOK_0340300</name>
</gene>
<organism evidence="5 6">
    <name type="scientific">Pyrrhoderma noxium</name>
    <dbReference type="NCBI Taxonomy" id="2282107"/>
    <lineage>
        <taxon>Eukaryota</taxon>
        <taxon>Fungi</taxon>
        <taxon>Dikarya</taxon>
        <taxon>Basidiomycota</taxon>
        <taxon>Agaricomycotina</taxon>
        <taxon>Agaricomycetes</taxon>
        <taxon>Hymenochaetales</taxon>
        <taxon>Hymenochaetaceae</taxon>
        <taxon>Pyrrhoderma</taxon>
    </lineage>
</organism>
<dbReference type="GO" id="GO:0008270">
    <property type="term" value="F:zinc ion binding"/>
    <property type="evidence" value="ECO:0007669"/>
    <property type="project" value="UniProtKB-KW"/>
</dbReference>
<dbReference type="PROSITE" id="PS50103">
    <property type="entry name" value="ZF_C3H1"/>
    <property type="match status" value="2"/>
</dbReference>
<keyword evidence="1" id="KW-0863">Zinc-finger</keyword>
<evidence type="ECO:0000256" key="2">
    <source>
        <dbReference type="SAM" id="Coils"/>
    </source>
</evidence>
<name>A0A286UMD8_9AGAM</name>
<keyword evidence="1" id="KW-0479">Metal-binding</keyword>
<dbReference type="InterPro" id="IPR057683">
    <property type="entry name" value="DUF7923"/>
</dbReference>
<dbReference type="Pfam" id="PF25540">
    <property type="entry name" value="DUF7923"/>
    <property type="match status" value="1"/>
</dbReference>
<accession>A0A286UMD8</accession>
<evidence type="ECO:0000313" key="5">
    <source>
        <dbReference type="EMBL" id="PAV20776.1"/>
    </source>
</evidence>
<sequence>MLEQPDSPSVSQTKQQLFDHYLYRLQSEIHTILSAESGYDERCKNLENDLAVFKRACVEAENSKRLLNEEVATLRKKLEHLDSQKSADKRIICLIDGNDTIFAPELLARGEEGGIQAAKQLGESIRYHLTPVQPCHLWTYIFFSKSTVLNALSTAGSKYREARERFDDFLVGFNQSSERFVMTDLGGDDGTTTAKVKAHLEFQARSHETYKVVFGGCNTNIYMPQLHSLQLNSLYHDKLVLLPGLSDIDPEINQLQLPSLVIPNLFVSERLLSEGRSRQSSATSQTSPLVSPTGFAPPGLASPRSAKQSDSSSRGSISPPPPPYPRNVDTDEIETKNTDTVRTKRSSSSILSPHVSDRQPRVVLGHAHGPVSYRPWTQDHRESQSEGEETMGGKEGGRMRKLNPDIPLNQHKPPPCTLFYLAANGCKHGPDCRFGHDYILDDDDYEALRLNAKKVPCPAVNRGEICAFGENCCYGHTCPFLTRCHWFRNGTCKFSGPNMHLENEILN</sequence>
<keyword evidence="1" id="KW-0862">Zinc</keyword>
<dbReference type="STRING" id="2282107.A0A286UMD8"/>
<reference evidence="5 6" key="1">
    <citation type="journal article" date="2017" name="Mol. Ecol.">
        <title>Comparative and population genomic landscape of Phellinus noxius: A hypervariable fungus causing root rot in trees.</title>
        <authorList>
            <person name="Chung C.L."/>
            <person name="Lee T.J."/>
            <person name="Akiba M."/>
            <person name="Lee H.H."/>
            <person name="Kuo T.H."/>
            <person name="Liu D."/>
            <person name="Ke H.M."/>
            <person name="Yokoi T."/>
            <person name="Roa M.B."/>
            <person name="Lu M.J."/>
            <person name="Chang Y.Y."/>
            <person name="Ann P.J."/>
            <person name="Tsai J.N."/>
            <person name="Chen C.Y."/>
            <person name="Tzean S.S."/>
            <person name="Ota Y."/>
            <person name="Hattori T."/>
            <person name="Sahashi N."/>
            <person name="Liou R.F."/>
            <person name="Kikuchi T."/>
            <person name="Tsai I.J."/>
        </authorList>
    </citation>
    <scope>NUCLEOTIDE SEQUENCE [LARGE SCALE GENOMIC DNA]</scope>
    <source>
        <strain evidence="5 6">FFPRI411160</strain>
    </source>
</reference>
<feature type="zinc finger region" description="C3H1-type" evidence="1">
    <location>
        <begin position="410"/>
        <end position="439"/>
    </location>
</feature>
<feature type="compositionally biased region" description="Low complexity" evidence="3">
    <location>
        <begin position="278"/>
        <end position="287"/>
    </location>
</feature>
<evidence type="ECO:0000259" key="4">
    <source>
        <dbReference type="PROSITE" id="PS50103"/>
    </source>
</evidence>
<feature type="domain" description="C3H1-type" evidence="4">
    <location>
        <begin position="451"/>
        <end position="479"/>
    </location>
</feature>
<feature type="region of interest" description="Disordered" evidence="3">
    <location>
        <begin position="276"/>
        <end position="399"/>
    </location>
</feature>
<evidence type="ECO:0000256" key="3">
    <source>
        <dbReference type="SAM" id="MobiDB-lite"/>
    </source>
</evidence>
<feature type="domain" description="C3H1-type" evidence="4">
    <location>
        <begin position="410"/>
        <end position="439"/>
    </location>
</feature>
<dbReference type="AlphaFoldDB" id="A0A286UMD8"/>
<dbReference type="InterPro" id="IPR000571">
    <property type="entry name" value="Znf_CCCH"/>
</dbReference>
<feature type="coiled-coil region" evidence="2">
    <location>
        <begin position="43"/>
        <end position="84"/>
    </location>
</feature>
<feature type="compositionally biased region" description="Basic and acidic residues" evidence="3">
    <location>
        <begin position="333"/>
        <end position="342"/>
    </location>
</feature>
<dbReference type="Gene3D" id="4.10.1000.10">
    <property type="entry name" value="Zinc finger, CCCH-type"/>
    <property type="match status" value="1"/>
</dbReference>
<protein>
    <submittedName>
        <fullName evidence="5">CCCH zinc finger DNA binding protein</fullName>
    </submittedName>
</protein>
<dbReference type="InParanoid" id="A0A286UMD8"/>
<feature type="zinc finger region" description="C3H1-type" evidence="1">
    <location>
        <begin position="451"/>
        <end position="479"/>
    </location>
</feature>
<comment type="caution">
    <text evidence="5">The sequence shown here is derived from an EMBL/GenBank/DDBJ whole genome shotgun (WGS) entry which is preliminary data.</text>
</comment>
<dbReference type="PANTHER" id="PTHR37543">
    <property type="entry name" value="CCCH ZINC FINGER DNA BINDING PROTEIN (AFU_ORTHOLOGUE AFUA_5G12760)"/>
    <property type="match status" value="1"/>
</dbReference>
<dbReference type="EMBL" id="NBII01000003">
    <property type="protein sequence ID" value="PAV20776.1"/>
    <property type="molecule type" value="Genomic_DNA"/>
</dbReference>
<evidence type="ECO:0000313" key="6">
    <source>
        <dbReference type="Proteomes" id="UP000217199"/>
    </source>
</evidence>
<keyword evidence="6" id="KW-1185">Reference proteome</keyword>
<dbReference type="PANTHER" id="PTHR37543:SF1">
    <property type="entry name" value="CCCH ZINC FINGER DNA BINDING PROTEIN (AFU_ORTHOLOGUE AFUA_5G12760)"/>
    <property type="match status" value="1"/>
</dbReference>
<proteinExistence type="predicted"/>